<dbReference type="Gene3D" id="2.60.120.10">
    <property type="entry name" value="Jelly Rolls"/>
    <property type="match status" value="1"/>
</dbReference>
<dbReference type="CDD" id="cd00038">
    <property type="entry name" value="CAP_ED"/>
    <property type="match status" value="1"/>
</dbReference>
<comment type="caution">
    <text evidence="3">The sequence shown here is derived from an EMBL/GenBank/DDBJ whole genome shotgun (WGS) entry which is preliminary data.</text>
</comment>
<keyword evidence="1" id="KW-0472">Membrane</keyword>
<dbReference type="SMART" id="SM00100">
    <property type="entry name" value="cNMP"/>
    <property type="match status" value="1"/>
</dbReference>
<keyword evidence="1" id="KW-0812">Transmembrane</keyword>
<feature type="transmembrane region" description="Helical" evidence="1">
    <location>
        <begin position="31"/>
        <end position="51"/>
    </location>
</feature>
<dbReference type="PROSITE" id="PS50042">
    <property type="entry name" value="CNMP_BINDING_3"/>
    <property type="match status" value="1"/>
</dbReference>
<dbReference type="EMBL" id="JBHMEC010000003">
    <property type="protein sequence ID" value="MFB9148614.1"/>
    <property type="molecule type" value="Genomic_DNA"/>
</dbReference>
<dbReference type="InterPro" id="IPR018490">
    <property type="entry name" value="cNMP-bd_dom_sf"/>
</dbReference>
<organism evidence="3 4">
    <name type="scientific">Roseovarius ramblicola</name>
    <dbReference type="NCBI Taxonomy" id="2022336"/>
    <lineage>
        <taxon>Bacteria</taxon>
        <taxon>Pseudomonadati</taxon>
        <taxon>Pseudomonadota</taxon>
        <taxon>Alphaproteobacteria</taxon>
        <taxon>Rhodobacterales</taxon>
        <taxon>Roseobacteraceae</taxon>
        <taxon>Roseovarius</taxon>
    </lineage>
</organism>
<dbReference type="Pfam" id="PF00027">
    <property type="entry name" value="cNMP_binding"/>
    <property type="match status" value="1"/>
</dbReference>
<protein>
    <submittedName>
        <fullName evidence="3">Cyclic nucleotide-binding domain-containing protein</fullName>
    </submittedName>
</protein>
<keyword evidence="1" id="KW-1133">Transmembrane helix</keyword>
<accession>A0ABV5HWX1</accession>
<sequence length="223" mass="24467">MFGEGGWFSGEQLVLLGAVVQTMAMLFRHQVILRVTFITGAAIYIAFYLVVLPTPLWEAAFASLAMATATFYGLVVLLVSRSKLIIPGSLMDLYHTIGGMEPGEFRSLMRSAARRGVETTETLTHEGEVPEKLYFIESGGMWAEKNSQDFTLPPEVFIGEVAFLTGKPASATVRVAPGARLVEWDAATLKRRIQRNSRVRLALEARIAEDLAGKVTRAVNSET</sequence>
<feature type="domain" description="Cyclic nucleotide-binding" evidence="2">
    <location>
        <begin position="96"/>
        <end position="210"/>
    </location>
</feature>
<dbReference type="RefSeq" id="WP_377066707.1">
    <property type="nucleotide sequence ID" value="NZ_JBHMEC010000003.1"/>
</dbReference>
<dbReference type="InterPro" id="IPR000595">
    <property type="entry name" value="cNMP-bd_dom"/>
</dbReference>
<evidence type="ECO:0000313" key="4">
    <source>
        <dbReference type="Proteomes" id="UP001589670"/>
    </source>
</evidence>
<reference evidence="3 4" key="1">
    <citation type="submission" date="2024-09" db="EMBL/GenBank/DDBJ databases">
        <authorList>
            <person name="Sun Q."/>
            <person name="Mori K."/>
        </authorList>
    </citation>
    <scope>NUCLEOTIDE SEQUENCE [LARGE SCALE GENOMIC DNA]</scope>
    <source>
        <strain evidence="3 4">CECT 9424</strain>
    </source>
</reference>
<gene>
    <name evidence="3" type="ORF">ACFFU4_02480</name>
</gene>
<dbReference type="InterPro" id="IPR014710">
    <property type="entry name" value="RmlC-like_jellyroll"/>
</dbReference>
<name>A0ABV5HWX1_9RHOB</name>
<proteinExistence type="predicted"/>
<evidence type="ECO:0000256" key="1">
    <source>
        <dbReference type="SAM" id="Phobius"/>
    </source>
</evidence>
<evidence type="ECO:0000313" key="3">
    <source>
        <dbReference type="EMBL" id="MFB9148614.1"/>
    </source>
</evidence>
<dbReference type="Proteomes" id="UP001589670">
    <property type="component" value="Unassembled WGS sequence"/>
</dbReference>
<feature type="transmembrane region" description="Helical" evidence="1">
    <location>
        <begin position="57"/>
        <end position="79"/>
    </location>
</feature>
<evidence type="ECO:0000259" key="2">
    <source>
        <dbReference type="PROSITE" id="PS50042"/>
    </source>
</evidence>
<dbReference type="SUPFAM" id="SSF51206">
    <property type="entry name" value="cAMP-binding domain-like"/>
    <property type="match status" value="1"/>
</dbReference>
<keyword evidence="4" id="KW-1185">Reference proteome</keyword>